<reference evidence="13 14" key="1">
    <citation type="submission" date="2018-05" db="EMBL/GenBank/DDBJ databases">
        <title>Micromonosporas from Atacama Desert.</title>
        <authorList>
            <person name="Carro L."/>
            <person name="Golinska P."/>
            <person name="Klenk H.-P."/>
            <person name="Goodfellow M."/>
        </authorList>
    </citation>
    <scope>NUCLEOTIDE SEQUENCE [LARGE SCALE GENOMIC DNA]</scope>
    <source>
        <strain evidence="13 14">4G51</strain>
    </source>
</reference>
<keyword evidence="6 7" id="KW-0624">Polysaccharide degradation</keyword>
<feature type="signal peptide" evidence="9">
    <location>
        <begin position="1"/>
        <end position="29"/>
    </location>
</feature>
<feature type="domain" description="Alpha glucuronidase N-terminal" evidence="10">
    <location>
        <begin position="50"/>
        <end position="171"/>
    </location>
</feature>
<evidence type="ECO:0000259" key="12">
    <source>
        <dbReference type="Pfam" id="PF07488"/>
    </source>
</evidence>
<dbReference type="SUPFAM" id="SSF51445">
    <property type="entry name" value="(Trans)glycosidases"/>
    <property type="match status" value="1"/>
</dbReference>
<evidence type="ECO:0000256" key="5">
    <source>
        <dbReference type="ARBA" id="ARBA00023295"/>
    </source>
</evidence>
<evidence type="ECO:0000256" key="6">
    <source>
        <dbReference type="ARBA" id="ARBA00023326"/>
    </source>
</evidence>
<evidence type="ECO:0000259" key="11">
    <source>
        <dbReference type="Pfam" id="PF07477"/>
    </source>
</evidence>
<feature type="compositionally biased region" description="Low complexity" evidence="8">
    <location>
        <begin position="1070"/>
        <end position="1079"/>
    </location>
</feature>
<dbReference type="InterPro" id="IPR011100">
    <property type="entry name" value="Glyco_hydro_67_cat"/>
</dbReference>
<feature type="domain" description="Glycosyl hydrolase family 67 catalytic" evidence="12">
    <location>
        <begin position="175"/>
        <end position="487"/>
    </location>
</feature>
<comment type="caution">
    <text evidence="13">The sequence shown here is derived from an EMBL/GenBank/DDBJ whole genome shotgun (WGS) entry which is preliminary data.</text>
</comment>
<dbReference type="InterPro" id="IPR005154">
    <property type="entry name" value="Glyco_hydro_67_aGlcAse_N"/>
</dbReference>
<gene>
    <name evidence="13" type="ORF">DKT69_15340</name>
</gene>
<dbReference type="EC" id="3.2.1.131" evidence="7"/>
<feature type="domain" description="Glycosyl hydrolase family 67 C-terminal" evidence="11">
    <location>
        <begin position="488"/>
        <end position="701"/>
    </location>
</feature>
<evidence type="ECO:0000256" key="8">
    <source>
        <dbReference type="SAM" id="MobiDB-lite"/>
    </source>
</evidence>
<evidence type="ECO:0000256" key="3">
    <source>
        <dbReference type="ARBA" id="ARBA00022801"/>
    </source>
</evidence>
<comment type="catalytic activity">
    <reaction evidence="7">
        <text>Hydrolysis of (1-&gt;2)-alpha-D-(4-O-methyl)glucuronosyl links in the main chain of hardwood xylans.</text>
        <dbReference type="EC" id="3.2.1.131"/>
    </reaction>
</comment>
<dbReference type="PANTHER" id="PTHR39207:SF1">
    <property type="entry name" value="ALPHA-GLUCURONIDASE A"/>
    <property type="match status" value="1"/>
</dbReference>
<keyword evidence="2 7" id="KW-0858">Xylan degradation</keyword>
<evidence type="ECO:0000256" key="9">
    <source>
        <dbReference type="SAM" id="SignalP"/>
    </source>
</evidence>
<protein>
    <recommendedName>
        <fullName evidence="7">Xylan alpha-1,2-glucuronidase</fullName>
        <ecNumber evidence="7">3.2.1.131</ecNumber>
    </recommendedName>
</protein>
<evidence type="ECO:0000256" key="7">
    <source>
        <dbReference type="RuleBase" id="RU361198"/>
    </source>
</evidence>
<dbReference type="PANTHER" id="PTHR39207">
    <property type="entry name" value="ALPHA-GLUCURONIDASE A"/>
    <property type="match status" value="1"/>
</dbReference>
<dbReference type="GO" id="GO:0046559">
    <property type="term" value="F:alpha-glucuronidase activity"/>
    <property type="evidence" value="ECO:0007669"/>
    <property type="project" value="InterPro"/>
</dbReference>
<proteinExistence type="inferred from homology"/>
<dbReference type="InterPro" id="IPR006311">
    <property type="entry name" value="TAT_signal"/>
</dbReference>
<dbReference type="Proteomes" id="UP000246050">
    <property type="component" value="Unassembled WGS sequence"/>
</dbReference>
<comment type="subunit">
    <text evidence="7">Homodimer.</text>
</comment>
<dbReference type="Pfam" id="PF07488">
    <property type="entry name" value="Glyco_hydro_67M"/>
    <property type="match status" value="1"/>
</dbReference>
<dbReference type="Gene3D" id="3.30.379.10">
    <property type="entry name" value="Chitobiase/beta-hexosaminidase domain 2-like"/>
    <property type="match status" value="1"/>
</dbReference>
<dbReference type="Gene3D" id="2.60.120.260">
    <property type="entry name" value="Galactose-binding domain-like"/>
    <property type="match status" value="1"/>
</dbReference>
<dbReference type="RefSeq" id="WP_109802234.1">
    <property type="nucleotide sequence ID" value="NZ_QGKS01000223.1"/>
</dbReference>
<evidence type="ECO:0000259" key="10">
    <source>
        <dbReference type="Pfam" id="PF03648"/>
    </source>
</evidence>
<evidence type="ECO:0000313" key="14">
    <source>
        <dbReference type="Proteomes" id="UP000246050"/>
    </source>
</evidence>
<evidence type="ECO:0000256" key="2">
    <source>
        <dbReference type="ARBA" id="ARBA00022651"/>
    </source>
</evidence>
<dbReference type="Pfam" id="PF03648">
    <property type="entry name" value="Glyco_hydro_67N"/>
    <property type="match status" value="1"/>
</dbReference>
<dbReference type="InterPro" id="IPR037054">
    <property type="entry name" value="A-glucoronidase_C_sf"/>
</dbReference>
<feature type="chain" id="PRO_5016270007" description="Xylan alpha-1,2-glucuronidase" evidence="9">
    <location>
        <begin position="30"/>
        <end position="1199"/>
    </location>
</feature>
<dbReference type="Gene3D" id="3.90.1330.10">
    <property type="entry name" value="Alpha-glucuronidase, C-terminal domain"/>
    <property type="match status" value="1"/>
</dbReference>
<dbReference type="OrthoDB" id="339499at2"/>
<dbReference type="EMBL" id="QGKS01000223">
    <property type="protein sequence ID" value="PWR14635.1"/>
    <property type="molecule type" value="Genomic_DNA"/>
</dbReference>
<feature type="region of interest" description="Disordered" evidence="8">
    <location>
        <begin position="1070"/>
        <end position="1106"/>
    </location>
</feature>
<keyword evidence="3 7" id="KW-0378">Hydrolase</keyword>
<dbReference type="Pfam" id="PF07477">
    <property type="entry name" value="Glyco_hydro_67C"/>
    <property type="match status" value="1"/>
</dbReference>
<dbReference type="GO" id="GO:0045493">
    <property type="term" value="P:xylan catabolic process"/>
    <property type="evidence" value="ECO:0007669"/>
    <property type="project" value="UniProtKB-KW"/>
</dbReference>
<dbReference type="SUPFAM" id="SSF55545">
    <property type="entry name" value="beta-N-acetylhexosaminidase-like domain"/>
    <property type="match status" value="1"/>
</dbReference>
<feature type="compositionally biased region" description="Polar residues" evidence="8">
    <location>
        <begin position="1080"/>
        <end position="1091"/>
    </location>
</feature>
<keyword evidence="9" id="KW-0732">Signal</keyword>
<dbReference type="SUPFAM" id="SSF49785">
    <property type="entry name" value="Galactose-binding domain-like"/>
    <property type="match status" value="2"/>
</dbReference>
<dbReference type="PROSITE" id="PS51318">
    <property type="entry name" value="TAT"/>
    <property type="match status" value="1"/>
</dbReference>
<organism evidence="13 14">
    <name type="scientific">Micromonospora sicca</name>
    <dbReference type="NCBI Taxonomy" id="2202420"/>
    <lineage>
        <taxon>Bacteria</taxon>
        <taxon>Bacillati</taxon>
        <taxon>Actinomycetota</taxon>
        <taxon>Actinomycetes</taxon>
        <taxon>Micromonosporales</taxon>
        <taxon>Micromonosporaceae</taxon>
        <taxon>Micromonospora</taxon>
    </lineage>
</organism>
<keyword evidence="5 7" id="KW-0326">Glycosidase</keyword>
<dbReference type="AlphaFoldDB" id="A0A317DNY4"/>
<accession>A0A317DNY4</accession>
<dbReference type="Gene3D" id="3.20.20.80">
    <property type="entry name" value="Glycosidases"/>
    <property type="match status" value="1"/>
</dbReference>
<keyword evidence="4 7" id="KW-0119">Carbohydrate metabolism</keyword>
<sequence>MSGLTRRQLLTAGAGAVAGAWLLPSQALAAQAQPAAKLPQLDPAEDGYELWLRYRPVGNPGRRTEYTLAFTHVVRQGKSPVLQSAAAELTRGLSGLLDRDIPTADQPSERGAVVLGTPSSSALVRDLLPAGELDEFGPEGFVLRRVRGGGKDIVVVASTGDRGVLYGAFHLLRLLQTEQPVERLDVRDRPTNPLRLLSHWDNINDTVERGYSGGSIFQWSVPGLSPLVGDYARYLASLGINRTVVNNVNANPQFLTAKMLDEVAAVADAMRPWGVTLMLSANFASPIVLDRLPTADPLEPRVKAWWRDKAAEVYGKIPDFGGFLVKANSEGQPGPAEYGRTHADGANVIAEAVAPHGGLVIWRAFVYDLSDGDVSTDAYRTFLPLDGRFADNAVVQAKYGPVDFHVREPVHPLFGAMPRTNMTLELQVTQEHTGHATHLCYLVPWWKSVLTFDTYAKGAGTTVARVVGGSVHGGLAGVSNFGDDRNWTGHHLAGANAYGYGRLAWDPSLSAEQITDEWIRMTFGSHPQLVKPLTAMLFGSWATFEDYTSPLGIGNLVAGNGDHYNPDPASAQIADGTSVGFDRTVATGTGFTGLYREPWNQIYESLESVPDELLLFMHRVPYAHRLHSGKTVAQHIYDTHFEGLAAAAGEHRAWDGVEPWVGSRRHAEVAERFVAQIAHATLWRDTIVAYFFRLSRLLDERRSWVQVKLADPGAELVLGGWPNRLPVEIGNASPGPLEVTARVSTPAGWTAQAATRAIESRQFEVVDLPVIPPMVGAIVSVSADVQAGGLPVLGGTNTSLVVAPVGRRCVRALDAGSKSSPLLPGYAGLSPETAWDAQRGFGWVGIPPQQRDRGSALDALRRDFCADVPTRTLRIAVPPGSYPTYLLVGDVVRSQPTIVSVNGVELARSRVLAGNEFDWLTFTLDGGPSGKTVDLRLSGIPGEYWHLNALAMVDPDSVLPPVVVAGASAHDVLTLPAEPASVVFTLQNITDADSVVRPAVSASQGYRVTVQSEQATVPAGGSLEVPVTVVRDRGAPDGTLTFEVGGESLTVALLATDNWVRVATMSASSTHASSSPSLANNGNTDSEQWNNGAGGWNDGTAGEFPDSLTATWERPVRLGRVKVFTLDSRQYPAASWGLRDYEVQLQVDGVWQTAAEVRGNTAGVVESTFAATTASAVRIIVHDTNDHGYSRIMELEAYE</sequence>
<dbReference type="InterPro" id="IPR029018">
    <property type="entry name" value="Hex-like_dom2"/>
</dbReference>
<name>A0A317DNY4_9ACTN</name>
<evidence type="ECO:0000313" key="13">
    <source>
        <dbReference type="EMBL" id="PWR14635.1"/>
    </source>
</evidence>
<evidence type="ECO:0000256" key="4">
    <source>
        <dbReference type="ARBA" id="ARBA00023277"/>
    </source>
</evidence>
<dbReference type="GO" id="GO:0005576">
    <property type="term" value="C:extracellular region"/>
    <property type="evidence" value="ECO:0007669"/>
    <property type="project" value="InterPro"/>
</dbReference>
<dbReference type="InterPro" id="IPR008979">
    <property type="entry name" value="Galactose-bd-like_sf"/>
</dbReference>
<dbReference type="InterPro" id="IPR011099">
    <property type="entry name" value="Glyco_hydro_67_C"/>
</dbReference>
<evidence type="ECO:0000256" key="1">
    <source>
        <dbReference type="ARBA" id="ARBA00008833"/>
    </source>
</evidence>
<dbReference type="GO" id="GO:0033939">
    <property type="term" value="F:xylan alpha-1,2-glucuronosidase activity"/>
    <property type="evidence" value="ECO:0007669"/>
    <property type="project" value="UniProtKB-EC"/>
</dbReference>
<comment type="similarity">
    <text evidence="1 7">Belongs to the glycosyl hydrolase 67 family.</text>
</comment>
<dbReference type="InterPro" id="IPR017853">
    <property type="entry name" value="GH"/>
</dbReference>
<dbReference type="Gene3D" id="2.60.120.430">
    <property type="entry name" value="Galactose-binding lectin"/>
    <property type="match status" value="1"/>
</dbReference>